<reference evidence="2" key="1">
    <citation type="journal article" date="2023" name="Science">
        <title>Elucidation of the pathway for biosynthesis of saponin adjuvants from the soapbark tree.</title>
        <authorList>
            <person name="Reed J."/>
            <person name="Orme A."/>
            <person name="El-Demerdash A."/>
            <person name="Owen C."/>
            <person name="Martin L.B.B."/>
            <person name="Misra R.C."/>
            <person name="Kikuchi S."/>
            <person name="Rejzek M."/>
            <person name="Martin A.C."/>
            <person name="Harkess A."/>
            <person name="Leebens-Mack J."/>
            <person name="Louveau T."/>
            <person name="Stephenson M.J."/>
            <person name="Osbourn A."/>
        </authorList>
    </citation>
    <scope>NUCLEOTIDE SEQUENCE</scope>
    <source>
        <strain evidence="2">S10</strain>
    </source>
</reference>
<keyword evidence="3" id="KW-1185">Reference proteome</keyword>
<feature type="chain" id="PRO_5042165668" evidence="1">
    <location>
        <begin position="29"/>
        <end position="79"/>
    </location>
</feature>
<organism evidence="2 3">
    <name type="scientific">Quillaja saponaria</name>
    <name type="common">Soap bark tree</name>
    <dbReference type="NCBI Taxonomy" id="32244"/>
    <lineage>
        <taxon>Eukaryota</taxon>
        <taxon>Viridiplantae</taxon>
        <taxon>Streptophyta</taxon>
        <taxon>Embryophyta</taxon>
        <taxon>Tracheophyta</taxon>
        <taxon>Spermatophyta</taxon>
        <taxon>Magnoliopsida</taxon>
        <taxon>eudicotyledons</taxon>
        <taxon>Gunneridae</taxon>
        <taxon>Pentapetalae</taxon>
        <taxon>rosids</taxon>
        <taxon>fabids</taxon>
        <taxon>Fabales</taxon>
        <taxon>Quillajaceae</taxon>
        <taxon>Quillaja</taxon>
    </lineage>
</organism>
<feature type="signal peptide" evidence="1">
    <location>
        <begin position="1"/>
        <end position="28"/>
    </location>
</feature>
<evidence type="ECO:0000256" key="1">
    <source>
        <dbReference type="SAM" id="SignalP"/>
    </source>
</evidence>
<dbReference type="AlphaFoldDB" id="A0AAD7Q953"/>
<evidence type="ECO:0000313" key="3">
    <source>
        <dbReference type="Proteomes" id="UP001163823"/>
    </source>
</evidence>
<gene>
    <name evidence="2" type="ORF">O6P43_006695</name>
</gene>
<protein>
    <submittedName>
        <fullName evidence="2">Importin subunit alpha</fullName>
    </submittedName>
</protein>
<evidence type="ECO:0000313" key="2">
    <source>
        <dbReference type="EMBL" id="KAJ7976997.1"/>
    </source>
</evidence>
<accession>A0AAD7Q953</accession>
<proteinExistence type="predicted"/>
<sequence length="79" mass="8724">MQFHKFVKDVLHIILCLLFNLQGKRCHAEESDCSSGVRRLLSRSEFPPVEAALKTGAVPVLVQCPSFGSPDEQVPILSC</sequence>
<keyword evidence="1" id="KW-0732">Signal</keyword>
<comment type="caution">
    <text evidence="2">The sequence shown here is derived from an EMBL/GenBank/DDBJ whole genome shotgun (WGS) entry which is preliminary data.</text>
</comment>
<name>A0AAD7Q953_QUISA</name>
<dbReference type="EMBL" id="JARAOO010000003">
    <property type="protein sequence ID" value="KAJ7976997.1"/>
    <property type="molecule type" value="Genomic_DNA"/>
</dbReference>
<dbReference type="Proteomes" id="UP001163823">
    <property type="component" value="Chromosome 3"/>
</dbReference>
<dbReference type="KEGG" id="qsa:O6P43_006695"/>